<keyword evidence="12" id="KW-1003">Cell membrane</keyword>
<dbReference type="GO" id="GO:0016740">
    <property type="term" value="F:transferase activity"/>
    <property type="evidence" value="ECO:0007669"/>
    <property type="project" value="UniProtKB-UniRule"/>
</dbReference>
<dbReference type="PROSITE" id="PS51257">
    <property type="entry name" value="PROKAR_LIPOPROTEIN"/>
    <property type="match status" value="1"/>
</dbReference>
<keyword evidence="12" id="KW-0449">Lipoprotein</keyword>
<feature type="chain" id="PRO_5039750363" description="FAD:protein FMN transferase" evidence="12">
    <location>
        <begin position="22"/>
        <end position="335"/>
    </location>
</feature>
<dbReference type="GO" id="GO:0046872">
    <property type="term" value="F:metal ion binding"/>
    <property type="evidence" value="ECO:0007669"/>
    <property type="project" value="UniProtKB-UniRule"/>
</dbReference>
<evidence type="ECO:0000256" key="5">
    <source>
        <dbReference type="ARBA" id="ARBA00022723"/>
    </source>
</evidence>
<keyword evidence="12" id="KW-0732">Signal</keyword>
<keyword evidence="14" id="KW-1185">Reference proteome</keyword>
<keyword evidence="7 10" id="KW-0460">Magnesium</keyword>
<dbReference type="Proteomes" id="UP000654279">
    <property type="component" value="Unassembled WGS sequence"/>
</dbReference>
<organism evidence="13 14">
    <name type="scientific">Luoshenia tenuis</name>
    <dbReference type="NCBI Taxonomy" id="2763654"/>
    <lineage>
        <taxon>Bacteria</taxon>
        <taxon>Bacillati</taxon>
        <taxon>Bacillota</taxon>
        <taxon>Clostridia</taxon>
        <taxon>Christensenellales</taxon>
        <taxon>Christensenellaceae</taxon>
        <taxon>Luoshenia</taxon>
    </lineage>
</organism>
<reference evidence="13" key="1">
    <citation type="submission" date="2020-08" db="EMBL/GenBank/DDBJ databases">
        <title>Genome public.</title>
        <authorList>
            <person name="Liu C."/>
            <person name="Sun Q."/>
        </authorList>
    </citation>
    <scope>NUCLEOTIDE SEQUENCE</scope>
    <source>
        <strain evidence="13">NSJ-44</strain>
    </source>
</reference>
<evidence type="ECO:0000256" key="11">
    <source>
        <dbReference type="PIRSR" id="PIRSR006268-2"/>
    </source>
</evidence>
<gene>
    <name evidence="13" type="ORF">H8699_08175</name>
</gene>
<comment type="subcellular location">
    <subcellularLocation>
        <location evidence="12">Cell inner membrane</location>
        <topology evidence="12">Lipid-anchor</topology>
        <orientation evidence="12">Periplasmic side</orientation>
    </subcellularLocation>
</comment>
<evidence type="ECO:0000313" key="14">
    <source>
        <dbReference type="Proteomes" id="UP000654279"/>
    </source>
</evidence>
<comment type="catalytic activity">
    <reaction evidence="9 10 12">
        <text>L-threonyl-[protein] + FAD = FMN-L-threonyl-[protein] + AMP + H(+)</text>
        <dbReference type="Rhea" id="RHEA:36847"/>
        <dbReference type="Rhea" id="RHEA-COMP:11060"/>
        <dbReference type="Rhea" id="RHEA-COMP:11061"/>
        <dbReference type="ChEBI" id="CHEBI:15378"/>
        <dbReference type="ChEBI" id="CHEBI:30013"/>
        <dbReference type="ChEBI" id="CHEBI:57692"/>
        <dbReference type="ChEBI" id="CHEBI:74257"/>
        <dbReference type="ChEBI" id="CHEBI:456215"/>
        <dbReference type="EC" id="2.7.1.180"/>
    </reaction>
</comment>
<feature type="signal peptide" evidence="12">
    <location>
        <begin position="1"/>
        <end position="21"/>
    </location>
</feature>
<dbReference type="PIRSF" id="PIRSF006268">
    <property type="entry name" value="ApbE"/>
    <property type="match status" value="1"/>
</dbReference>
<keyword evidence="4 10" id="KW-0808">Transferase</keyword>
<keyword evidence="12" id="KW-0472">Membrane</keyword>
<evidence type="ECO:0000256" key="1">
    <source>
        <dbReference type="ARBA" id="ARBA00011955"/>
    </source>
</evidence>
<accession>A0A926HN87</accession>
<keyword evidence="3 10" id="KW-0285">Flavoprotein</keyword>
<keyword evidence="6 10" id="KW-0274">FAD</keyword>
<comment type="function">
    <text evidence="12">Flavin transferase that catalyzes the transfer of the FMN moiety of FAD and its covalent binding to the hydroxyl group of a threonine residue in a target flavoprotein.</text>
</comment>
<evidence type="ECO:0000313" key="13">
    <source>
        <dbReference type="EMBL" id="MBC8529400.1"/>
    </source>
</evidence>
<dbReference type="EMBL" id="JACRSO010000003">
    <property type="protein sequence ID" value="MBC8529400.1"/>
    <property type="molecule type" value="Genomic_DNA"/>
</dbReference>
<keyword evidence="5 10" id="KW-0479">Metal-binding</keyword>
<proteinExistence type="inferred from homology"/>
<keyword evidence="12" id="KW-0997">Cell inner membrane</keyword>
<dbReference type="Gene3D" id="3.10.520.10">
    <property type="entry name" value="ApbE-like domains"/>
    <property type="match status" value="1"/>
</dbReference>
<comment type="caution">
    <text evidence="13">The sequence shown here is derived from an EMBL/GenBank/DDBJ whole genome shotgun (WGS) entry which is preliminary data.</text>
</comment>
<evidence type="ECO:0000256" key="9">
    <source>
        <dbReference type="ARBA" id="ARBA00048540"/>
    </source>
</evidence>
<comment type="cofactor">
    <cofactor evidence="11">
        <name>Mg(2+)</name>
        <dbReference type="ChEBI" id="CHEBI:18420"/>
    </cofactor>
    <cofactor evidence="11">
        <name>Mn(2+)</name>
        <dbReference type="ChEBI" id="CHEBI:29035"/>
    </cofactor>
    <text evidence="11">Magnesium. Can also use manganese.</text>
</comment>
<evidence type="ECO:0000256" key="8">
    <source>
        <dbReference type="ARBA" id="ARBA00031306"/>
    </source>
</evidence>
<feature type="binding site" evidence="11">
    <location>
        <position position="281"/>
    </location>
    <ligand>
        <name>Mg(2+)</name>
        <dbReference type="ChEBI" id="CHEBI:18420"/>
    </ligand>
</feature>
<dbReference type="EC" id="2.7.1.180" evidence="1 10"/>
<evidence type="ECO:0000256" key="2">
    <source>
        <dbReference type="ARBA" id="ARBA00016337"/>
    </source>
</evidence>
<dbReference type="InterPro" id="IPR024932">
    <property type="entry name" value="ApbE"/>
</dbReference>
<feature type="binding site" evidence="11">
    <location>
        <position position="167"/>
    </location>
    <ligand>
        <name>Mg(2+)</name>
        <dbReference type="ChEBI" id="CHEBI:18420"/>
    </ligand>
</feature>
<name>A0A926HN87_9FIRM</name>
<dbReference type="AlphaFoldDB" id="A0A926HN87"/>
<dbReference type="PANTHER" id="PTHR30040">
    <property type="entry name" value="THIAMINE BIOSYNTHESIS LIPOPROTEIN APBE"/>
    <property type="match status" value="1"/>
</dbReference>
<dbReference type="PANTHER" id="PTHR30040:SF2">
    <property type="entry name" value="FAD:PROTEIN FMN TRANSFERASE"/>
    <property type="match status" value="1"/>
</dbReference>
<evidence type="ECO:0000256" key="3">
    <source>
        <dbReference type="ARBA" id="ARBA00022630"/>
    </source>
</evidence>
<dbReference type="GO" id="GO:0005886">
    <property type="term" value="C:plasma membrane"/>
    <property type="evidence" value="ECO:0007669"/>
    <property type="project" value="UniProtKB-SubCell"/>
</dbReference>
<protein>
    <recommendedName>
        <fullName evidence="2 10">FAD:protein FMN transferase</fullName>
        <ecNumber evidence="1 10">2.7.1.180</ecNumber>
    </recommendedName>
    <alternativeName>
        <fullName evidence="8 10">Flavin transferase</fullName>
    </alternativeName>
</protein>
<evidence type="ECO:0000256" key="4">
    <source>
        <dbReference type="ARBA" id="ARBA00022679"/>
    </source>
</evidence>
<evidence type="ECO:0000256" key="6">
    <source>
        <dbReference type="ARBA" id="ARBA00022827"/>
    </source>
</evidence>
<comment type="similarity">
    <text evidence="10 12">Belongs to the ApbE family.</text>
</comment>
<evidence type="ECO:0000256" key="12">
    <source>
        <dbReference type="RuleBase" id="RU363002"/>
    </source>
</evidence>
<dbReference type="RefSeq" id="WP_249285251.1">
    <property type="nucleotide sequence ID" value="NZ_JACRSO010000003.1"/>
</dbReference>
<feature type="binding site" evidence="11">
    <location>
        <position position="285"/>
    </location>
    <ligand>
        <name>Mg(2+)</name>
        <dbReference type="ChEBI" id="CHEBI:18420"/>
    </ligand>
</feature>
<evidence type="ECO:0000256" key="7">
    <source>
        <dbReference type="ARBA" id="ARBA00022842"/>
    </source>
</evidence>
<sequence>MKQRSMSLVLCLLLAVLSGCTGQKQSVSKTDFAFDTVITLTAYGDVDTAVLDEALALCQRYDALLSRTEPGSDVFNLNAAQGEWVKVDEQTYALLERATAYSELSAGCFDITTAPLTQLWNFKAEQPRVPGKEAIEEALTKVDYHKIEMRDGNEVRLNGGAQIDLGGIAKGYVADRVAEFLKDRGVRHAIIDLGGNVLAFGGLADGRPFTIGIQDPAGERGTLMATYTATDLSWVTSGSYERYFEVDGQRYHHILDPKTGYPVQNGLASVTIFSSQSIEGDALSTACFVAGPEKGMAIIESQPGVEALFVLTGGEVLRSSGLENDENLKIMAAGQ</sequence>
<dbReference type="SUPFAM" id="SSF143631">
    <property type="entry name" value="ApbE-like"/>
    <property type="match status" value="1"/>
</dbReference>
<dbReference type="InterPro" id="IPR003374">
    <property type="entry name" value="ApbE-like_sf"/>
</dbReference>
<dbReference type="Pfam" id="PF02424">
    <property type="entry name" value="ApbE"/>
    <property type="match status" value="1"/>
</dbReference>
<evidence type="ECO:0000256" key="10">
    <source>
        <dbReference type="PIRNR" id="PIRNR006268"/>
    </source>
</evidence>